<dbReference type="InterPro" id="IPR023395">
    <property type="entry name" value="MCP_dom_sf"/>
</dbReference>
<keyword evidence="5" id="KW-0677">Repeat</keyword>
<evidence type="ECO:0000256" key="3">
    <source>
        <dbReference type="ARBA" id="ARBA00022448"/>
    </source>
</evidence>
<evidence type="ECO:0000256" key="12">
    <source>
        <dbReference type="SAM" id="Phobius"/>
    </source>
</evidence>
<dbReference type="GO" id="GO:0051724">
    <property type="term" value="F:NAD transmembrane transporter activity"/>
    <property type="evidence" value="ECO:0007669"/>
    <property type="project" value="TreeGrafter"/>
</dbReference>
<dbReference type="GO" id="GO:0015230">
    <property type="term" value="F:FAD transmembrane transporter activity"/>
    <property type="evidence" value="ECO:0007669"/>
    <property type="project" value="TreeGrafter"/>
</dbReference>
<dbReference type="GO" id="GO:0080122">
    <property type="term" value="F:AMP transmembrane transporter activity"/>
    <property type="evidence" value="ECO:0007669"/>
    <property type="project" value="TreeGrafter"/>
</dbReference>
<accession>A0A5B8MS25</accession>
<keyword evidence="7 9" id="KW-0472">Membrane</keyword>
<comment type="subcellular location">
    <subcellularLocation>
        <location evidence="1">Peroxisome membrane</location>
        <topology evidence="1">Multi-pass membrane protein</topology>
    </subcellularLocation>
</comment>
<dbReference type="PROSITE" id="PS50920">
    <property type="entry name" value="SOLCAR"/>
    <property type="match status" value="3"/>
</dbReference>
<evidence type="ECO:0000256" key="2">
    <source>
        <dbReference type="ARBA" id="ARBA00006375"/>
    </source>
</evidence>
<sequence>MAVAREDEDVAVNEAAVEGIAGAGGAIIALLATYPLLTINTRQQTGASNNKKKTQDEGNGNDLEKGKGGGAEGGDAVEGGQRKSTFDEAREILRTRGVPGLYAGLKPAFMGTICSNLVYFYLCGYLREAWTARRAKGRSEPKQLNALESLAIASLAGCGNVLMTNPIWILVTRMQANRKTGVEGVEGTNATLAETAKKLYEESGVLGFWKGVAASLIMVSNPSIQYMFFESLSNMRLDASGRGPKPMTAFEVFCNSALAKLGATVITYPMLVVKSNMQNFSKQSSGSQKEGGYSIAGTVKTILDKEGPGGFYKGMKTKIFQSVFAASLLYMSKEEIKKGARALVRSVSRKR</sequence>
<evidence type="ECO:0000256" key="10">
    <source>
        <dbReference type="RuleBase" id="RU000488"/>
    </source>
</evidence>
<dbReference type="GO" id="GO:0015228">
    <property type="term" value="F:coenzyme A transmembrane transporter activity"/>
    <property type="evidence" value="ECO:0007669"/>
    <property type="project" value="TreeGrafter"/>
</dbReference>
<feature type="transmembrane region" description="Helical" evidence="12">
    <location>
        <begin position="150"/>
        <end position="171"/>
    </location>
</feature>
<feature type="transmembrane region" description="Helical" evidence="12">
    <location>
        <begin position="100"/>
        <end position="122"/>
    </location>
</feature>
<reference evidence="13 14" key="1">
    <citation type="submission" date="2018-07" db="EMBL/GenBank/DDBJ databases">
        <title>The complete nuclear genome of the prasinophyte Chloropicon primus (CCMP1205).</title>
        <authorList>
            <person name="Pombert J.-F."/>
            <person name="Otis C."/>
            <person name="Turmel M."/>
            <person name="Lemieux C."/>
        </authorList>
    </citation>
    <scope>NUCLEOTIDE SEQUENCE [LARGE SCALE GENOMIC DNA]</scope>
    <source>
        <strain evidence="13 14">CCMP1205</strain>
    </source>
</reference>
<feature type="transmembrane region" description="Helical" evidence="12">
    <location>
        <begin position="20"/>
        <end position="37"/>
    </location>
</feature>
<dbReference type="SUPFAM" id="SSF103506">
    <property type="entry name" value="Mitochondrial carrier"/>
    <property type="match status" value="1"/>
</dbReference>
<protein>
    <submittedName>
        <fullName evidence="13">Mitochondrial carrier protein</fullName>
    </submittedName>
</protein>
<keyword evidence="3 10" id="KW-0813">Transport</keyword>
<organism evidence="13 14">
    <name type="scientific">Chloropicon primus</name>
    <dbReference type="NCBI Taxonomy" id="1764295"/>
    <lineage>
        <taxon>Eukaryota</taxon>
        <taxon>Viridiplantae</taxon>
        <taxon>Chlorophyta</taxon>
        <taxon>Chloropicophyceae</taxon>
        <taxon>Chloropicales</taxon>
        <taxon>Chloropicaceae</taxon>
        <taxon>Chloropicon</taxon>
    </lineage>
</organism>
<evidence type="ECO:0000256" key="7">
    <source>
        <dbReference type="ARBA" id="ARBA00023136"/>
    </source>
</evidence>
<evidence type="ECO:0000256" key="4">
    <source>
        <dbReference type="ARBA" id="ARBA00022692"/>
    </source>
</evidence>
<evidence type="ECO:0000256" key="8">
    <source>
        <dbReference type="ARBA" id="ARBA00023140"/>
    </source>
</evidence>
<keyword evidence="4 9" id="KW-0812">Transmembrane</keyword>
<dbReference type="PANTHER" id="PTHR45939">
    <property type="entry name" value="PEROXISOMAL MEMBRANE PROTEIN PMP34-RELATED"/>
    <property type="match status" value="1"/>
</dbReference>
<evidence type="ECO:0000256" key="5">
    <source>
        <dbReference type="ARBA" id="ARBA00022737"/>
    </source>
</evidence>
<dbReference type="GO" id="GO:0005347">
    <property type="term" value="F:ATP transmembrane transporter activity"/>
    <property type="evidence" value="ECO:0007669"/>
    <property type="project" value="TreeGrafter"/>
</dbReference>
<dbReference type="Gene3D" id="1.50.40.10">
    <property type="entry name" value="Mitochondrial carrier domain"/>
    <property type="match status" value="1"/>
</dbReference>
<dbReference type="GO" id="GO:0005778">
    <property type="term" value="C:peroxisomal membrane"/>
    <property type="evidence" value="ECO:0007669"/>
    <property type="project" value="UniProtKB-SubCell"/>
</dbReference>
<evidence type="ECO:0000256" key="1">
    <source>
        <dbReference type="ARBA" id="ARBA00004585"/>
    </source>
</evidence>
<feature type="repeat" description="Solcar" evidence="9">
    <location>
        <begin position="144"/>
        <end position="235"/>
    </location>
</feature>
<keyword evidence="6 12" id="KW-1133">Transmembrane helix</keyword>
<evidence type="ECO:0000256" key="9">
    <source>
        <dbReference type="PROSITE-ProRule" id="PRU00282"/>
    </source>
</evidence>
<dbReference type="OrthoDB" id="2019556at2759"/>
<gene>
    <name evidence="13" type="ORF">A3770_09p55950</name>
</gene>
<feature type="repeat" description="Solcar" evidence="9">
    <location>
        <begin position="13"/>
        <end position="129"/>
    </location>
</feature>
<keyword evidence="8" id="KW-0576">Peroxisome</keyword>
<evidence type="ECO:0000313" key="13">
    <source>
        <dbReference type="EMBL" id="QDZ23077.1"/>
    </source>
</evidence>
<dbReference type="Pfam" id="PF00153">
    <property type="entry name" value="Mito_carr"/>
    <property type="match status" value="3"/>
</dbReference>
<dbReference type="GO" id="GO:0015217">
    <property type="term" value="F:ADP transmembrane transporter activity"/>
    <property type="evidence" value="ECO:0007669"/>
    <property type="project" value="TreeGrafter"/>
</dbReference>
<proteinExistence type="inferred from homology"/>
<dbReference type="Proteomes" id="UP000316726">
    <property type="component" value="Chromosome 9"/>
</dbReference>
<evidence type="ECO:0000313" key="14">
    <source>
        <dbReference type="Proteomes" id="UP000316726"/>
    </source>
</evidence>
<feature type="compositionally biased region" description="Gly residues" evidence="11">
    <location>
        <begin position="68"/>
        <end position="77"/>
    </location>
</feature>
<feature type="repeat" description="Solcar" evidence="9">
    <location>
        <begin position="247"/>
        <end position="339"/>
    </location>
</feature>
<dbReference type="EMBL" id="CP031042">
    <property type="protein sequence ID" value="QDZ23077.1"/>
    <property type="molecule type" value="Genomic_DNA"/>
</dbReference>
<dbReference type="InterPro" id="IPR018108">
    <property type="entry name" value="MCP_transmembrane"/>
</dbReference>
<name>A0A5B8MS25_9CHLO</name>
<feature type="region of interest" description="Disordered" evidence="11">
    <location>
        <begin position="44"/>
        <end position="83"/>
    </location>
</feature>
<dbReference type="AlphaFoldDB" id="A0A5B8MS25"/>
<evidence type="ECO:0000256" key="11">
    <source>
        <dbReference type="SAM" id="MobiDB-lite"/>
    </source>
</evidence>
<evidence type="ECO:0000256" key="6">
    <source>
        <dbReference type="ARBA" id="ARBA00022989"/>
    </source>
</evidence>
<dbReference type="PANTHER" id="PTHR45939:SF5">
    <property type="entry name" value="PEROXISOMAL MEMBRANE PROTEIN PMP34"/>
    <property type="match status" value="1"/>
</dbReference>
<dbReference type="STRING" id="1764295.A0A5B8MS25"/>
<dbReference type="GO" id="GO:0044610">
    <property type="term" value="F:FMN transmembrane transporter activity"/>
    <property type="evidence" value="ECO:0007669"/>
    <property type="project" value="TreeGrafter"/>
</dbReference>
<comment type="similarity">
    <text evidence="2 10">Belongs to the mitochondrial carrier (TC 2.A.29) family.</text>
</comment>
<dbReference type="InterPro" id="IPR052217">
    <property type="entry name" value="Mito/Peroxisomal_Carrier"/>
</dbReference>
<keyword evidence="14" id="KW-1185">Reference proteome</keyword>